<organism evidence="8 9">
    <name type="scientific">Roseicyclus persicicus</name>
    <dbReference type="NCBI Taxonomy" id="2650661"/>
    <lineage>
        <taxon>Bacteria</taxon>
        <taxon>Pseudomonadati</taxon>
        <taxon>Pseudomonadota</taxon>
        <taxon>Alphaproteobacteria</taxon>
        <taxon>Rhodobacterales</taxon>
        <taxon>Roseobacteraceae</taxon>
        <taxon>Roseicyclus</taxon>
    </lineage>
</organism>
<evidence type="ECO:0000256" key="2">
    <source>
        <dbReference type="ARBA" id="ARBA00011006"/>
    </source>
</evidence>
<comment type="caution">
    <text evidence="8">The sequence shown here is derived from an EMBL/GenBank/DDBJ whole genome shotgun (WGS) entry which is preliminary data.</text>
</comment>
<proteinExistence type="inferred from homology"/>
<comment type="subcellular location">
    <subcellularLocation>
        <location evidence="1">Cell membrane</location>
        <topology evidence="1">Multi-pass membrane protein</topology>
    </subcellularLocation>
</comment>
<evidence type="ECO:0000256" key="6">
    <source>
        <dbReference type="ARBA" id="ARBA00023136"/>
    </source>
</evidence>
<feature type="transmembrane region" description="Helical" evidence="7">
    <location>
        <begin position="6"/>
        <end position="23"/>
    </location>
</feature>
<dbReference type="Proteomes" id="UP000526408">
    <property type="component" value="Unassembled WGS sequence"/>
</dbReference>
<feature type="transmembrane region" description="Helical" evidence="7">
    <location>
        <begin position="58"/>
        <end position="76"/>
    </location>
</feature>
<name>A0A7X6JXX8_9RHOB</name>
<keyword evidence="4 7" id="KW-0812">Transmembrane</keyword>
<feature type="transmembrane region" description="Helical" evidence="7">
    <location>
        <begin position="30"/>
        <end position="52"/>
    </location>
</feature>
<dbReference type="PANTHER" id="PTHR33884:SF3">
    <property type="entry name" value="UPF0410 PROTEIN YMGE"/>
    <property type="match status" value="1"/>
</dbReference>
<dbReference type="Pfam" id="PF04226">
    <property type="entry name" value="Transgly_assoc"/>
    <property type="match status" value="1"/>
</dbReference>
<dbReference type="AlphaFoldDB" id="A0A7X6JXX8"/>
<dbReference type="PANTHER" id="PTHR33884">
    <property type="entry name" value="UPF0410 PROTEIN YMGE"/>
    <property type="match status" value="1"/>
</dbReference>
<keyword evidence="3" id="KW-1003">Cell membrane</keyword>
<keyword evidence="6 7" id="KW-0472">Membrane</keyword>
<gene>
    <name evidence="8" type="ORF">HCU73_11600</name>
</gene>
<dbReference type="GO" id="GO:0005886">
    <property type="term" value="C:plasma membrane"/>
    <property type="evidence" value="ECO:0007669"/>
    <property type="project" value="UniProtKB-SubCell"/>
</dbReference>
<protein>
    <submittedName>
        <fullName evidence="8">GlsB/YeaQ/YmgE family stress response membrane protein</fullName>
    </submittedName>
</protein>
<reference evidence="8 9" key="1">
    <citation type="submission" date="2020-04" db="EMBL/GenBank/DDBJ databases">
        <authorList>
            <person name="Yoon J."/>
        </authorList>
    </citation>
    <scope>NUCLEOTIDE SEQUENCE [LARGE SCALE GENOMIC DNA]</scope>
    <source>
        <strain evidence="8 9">KMU-115</strain>
    </source>
</reference>
<dbReference type="InterPro" id="IPR007341">
    <property type="entry name" value="Transgly_assoc"/>
</dbReference>
<dbReference type="RefSeq" id="WP_168623618.1">
    <property type="nucleotide sequence ID" value="NZ_JAAZQQ010000003.1"/>
</dbReference>
<keyword evidence="5 7" id="KW-1133">Transmembrane helix</keyword>
<keyword evidence="9" id="KW-1185">Reference proteome</keyword>
<evidence type="ECO:0000313" key="8">
    <source>
        <dbReference type="EMBL" id="NKX45240.1"/>
    </source>
</evidence>
<dbReference type="EMBL" id="JAAZQQ010000003">
    <property type="protein sequence ID" value="NKX45240.1"/>
    <property type="molecule type" value="Genomic_DNA"/>
</dbReference>
<sequence length="82" mass="8283">MEGFGLIGSVIIGALAGWIAEKMMGARHGLLLNIVLGIVGALVGNFLAQALLQTTFPGIVGQLATGAVGACLLIALGRGLRR</sequence>
<evidence type="ECO:0000256" key="3">
    <source>
        <dbReference type="ARBA" id="ARBA00022475"/>
    </source>
</evidence>
<comment type="similarity">
    <text evidence="2">Belongs to the UPF0410 family.</text>
</comment>
<evidence type="ECO:0000256" key="5">
    <source>
        <dbReference type="ARBA" id="ARBA00022989"/>
    </source>
</evidence>
<evidence type="ECO:0000256" key="4">
    <source>
        <dbReference type="ARBA" id="ARBA00022692"/>
    </source>
</evidence>
<evidence type="ECO:0000256" key="1">
    <source>
        <dbReference type="ARBA" id="ARBA00004651"/>
    </source>
</evidence>
<evidence type="ECO:0000313" key="9">
    <source>
        <dbReference type="Proteomes" id="UP000526408"/>
    </source>
</evidence>
<accession>A0A7X6JXX8</accession>
<evidence type="ECO:0000256" key="7">
    <source>
        <dbReference type="SAM" id="Phobius"/>
    </source>
</evidence>